<dbReference type="Pfam" id="PF13367">
    <property type="entry name" value="PrsW-protease"/>
    <property type="match status" value="1"/>
</dbReference>
<evidence type="ECO:0008006" key="3">
    <source>
        <dbReference type="Google" id="ProtNLM"/>
    </source>
</evidence>
<name>A0A7S3LK96_9STRA</name>
<dbReference type="PANTHER" id="PTHR36844:SF1">
    <property type="entry name" value="PROTEASE PRSW"/>
    <property type="match status" value="1"/>
</dbReference>
<proteinExistence type="predicted"/>
<evidence type="ECO:0000313" key="2">
    <source>
        <dbReference type="EMBL" id="CAE0432486.1"/>
    </source>
</evidence>
<protein>
    <recommendedName>
        <fullName evidence="3">PrsW family intramembrane metalloprotease</fullName>
    </recommendedName>
</protein>
<feature type="transmembrane region" description="Helical" evidence="1">
    <location>
        <begin position="148"/>
        <end position="166"/>
    </location>
</feature>
<feature type="transmembrane region" description="Helical" evidence="1">
    <location>
        <begin position="200"/>
        <end position="225"/>
    </location>
</feature>
<dbReference type="InterPro" id="IPR026898">
    <property type="entry name" value="PrsW"/>
</dbReference>
<organism evidence="2">
    <name type="scientific">Aplanochytrium stocchinoi</name>
    <dbReference type="NCBI Taxonomy" id="215587"/>
    <lineage>
        <taxon>Eukaryota</taxon>
        <taxon>Sar</taxon>
        <taxon>Stramenopiles</taxon>
        <taxon>Bigyra</taxon>
        <taxon>Labyrinthulomycetes</taxon>
        <taxon>Thraustochytrida</taxon>
        <taxon>Thraustochytriidae</taxon>
        <taxon>Aplanochytrium</taxon>
    </lineage>
</organism>
<dbReference type="PANTHER" id="PTHR36844">
    <property type="entry name" value="PROTEASE PRSW"/>
    <property type="match status" value="1"/>
</dbReference>
<reference evidence="2" key="1">
    <citation type="submission" date="2021-01" db="EMBL/GenBank/DDBJ databases">
        <authorList>
            <person name="Corre E."/>
            <person name="Pelletier E."/>
            <person name="Niang G."/>
            <person name="Scheremetjew M."/>
            <person name="Finn R."/>
            <person name="Kale V."/>
            <person name="Holt S."/>
            <person name="Cochrane G."/>
            <person name="Meng A."/>
            <person name="Brown T."/>
            <person name="Cohen L."/>
        </authorList>
    </citation>
    <scope>NUCLEOTIDE SEQUENCE</scope>
    <source>
        <strain evidence="2">GSBS06</strain>
    </source>
</reference>
<dbReference type="AlphaFoldDB" id="A0A7S3LK96"/>
<keyword evidence="1" id="KW-0812">Transmembrane</keyword>
<gene>
    <name evidence="2" type="ORF">ASTO00021_LOCUS2812</name>
</gene>
<accession>A0A7S3LK96</accession>
<dbReference type="GO" id="GO:0008233">
    <property type="term" value="F:peptidase activity"/>
    <property type="evidence" value="ECO:0007669"/>
    <property type="project" value="InterPro"/>
</dbReference>
<feature type="transmembrane region" description="Helical" evidence="1">
    <location>
        <begin position="246"/>
        <end position="267"/>
    </location>
</feature>
<sequence>MKKEIELEKFSLTGIDIAIFCDVDIRKSNSISVDYNWRNELVNYVPDIDGVIFPSGSKINRNYRCYSEVGWNVDHLKIFMQPDGISICVLIMLLGRQLVFKSLFSALVMCLLLSVPFFILNTVLDNWNKHIDFELIIKQYYIGFGKGFLLLLVTDFCFAGLLFAHMRKGQEWTETVELESMKSVETLYEDIFRRSPATGVGFACFASFFVAALLEEAVKLLFILAPSKTLIRACRNFGKSISQQGTLVYLIAFSLGLATAENCFYLGNSCATVHDCLMLALERLVFSMPMHLACACITSERINQYQGNCFRVIWPSVMLHGVFNFQIMLNSGLVASDILSPIWGKVITVTVSTILVLISWNICKKAVCHHGVPNSIMPFLTAPSSVPYQR</sequence>
<dbReference type="EMBL" id="HBIN01004038">
    <property type="protein sequence ID" value="CAE0432486.1"/>
    <property type="molecule type" value="Transcribed_RNA"/>
</dbReference>
<feature type="transmembrane region" description="Helical" evidence="1">
    <location>
        <begin position="309"/>
        <end position="329"/>
    </location>
</feature>
<keyword evidence="1" id="KW-1133">Transmembrane helix</keyword>
<feature type="transmembrane region" description="Helical" evidence="1">
    <location>
        <begin position="341"/>
        <end position="360"/>
    </location>
</feature>
<evidence type="ECO:0000256" key="1">
    <source>
        <dbReference type="SAM" id="Phobius"/>
    </source>
</evidence>
<feature type="transmembrane region" description="Helical" evidence="1">
    <location>
        <begin position="106"/>
        <end position="127"/>
    </location>
</feature>
<keyword evidence="1" id="KW-0472">Membrane</keyword>